<feature type="non-terminal residue" evidence="18">
    <location>
        <position position="1"/>
    </location>
</feature>
<dbReference type="PANTHER" id="PTHR22762:SF133">
    <property type="entry name" value="P-TYPE DOMAIN-CONTAINING PROTEIN"/>
    <property type="match status" value="1"/>
</dbReference>
<evidence type="ECO:0000256" key="15">
    <source>
        <dbReference type="PROSITE-ProRule" id="PRU00779"/>
    </source>
</evidence>
<dbReference type="CDD" id="cd14752">
    <property type="entry name" value="GH31_N"/>
    <property type="match status" value="2"/>
</dbReference>
<dbReference type="PROSITE" id="PS00129">
    <property type="entry name" value="GLYCOSYL_HYDROL_F31_1"/>
    <property type="match status" value="2"/>
</dbReference>
<dbReference type="Pfam" id="PF21365">
    <property type="entry name" value="Glyco_hydro_31_3rd"/>
    <property type="match status" value="2"/>
</dbReference>
<dbReference type="SUPFAM" id="SSF57492">
    <property type="entry name" value="Trefoil"/>
    <property type="match status" value="1"/>
</dbReference>
<evidence type="ECO:0000313" key="19">
    <source>
        <dbReference type="Proteomes" id="UP000545332"/>
    </source>
</evidence>
<proteinExistence type="inferred from homology"/>
<dbReference type="Gene3D" id="2.60.40.1760">
    <property type="entry name" value="glycosyl hydrolase (family 31)"/>
    <property type="match status" value="2"/>
</dbReference>
<dbReference type="Gene3D" id="3.20.20.80">
    <property type="entry name" value="Glycosidases"/>
    <property type="match status" value="2"/>
</dbReference>
<keyword evidence="13" id="KW-0326">Glycosidase</keyword>
<evidence type="ECO:0000259" key="17">
    <source>
        <dbReference type="PROSITE" id="PS51448"/>
    </source>
</evidence>
<gene>
    <name evidence="18" type="primary">Mgam_0</name>
    <name evidence="18" type="ORF">CRYSOU_R05575</name>
</gene>
<accession>A0A7K4JZN0</accession>
<keyword evidence="5 16" id="KW-0812">Transmembrane</keyword>
<evidence type="ECO:0000256" key="1">
    <source>
        <dbReference type="ARBA" id="ARBA00004167"/>
    </source>
</evidence>
<evidence type="ECO:0000256" key="4">
    <source>
        <dbReference type="ARBA" id="ARBA00022641"/>
    </source>
</evidence>
<dbReference type="InterPro" id="IPR000322">
    <property type="entry name" value="Glyco_hydro_31_TIM"/>
</dbReference>
<feature type="non-terminal residue" evidence="18">
    <location>
        <position position="1834"/>
    </location>
</feature>
<dbReference type="SUPFAM" id="SSF74650">
    <property type="entry name" value="Galactose mutarotase-like"/>
    <property type="match status" value="2"/>
</dbReference>
<dbReference type="InterPro" id="IPR044913">
    <property type="entry name" value="P_trefoil_dom_sf"/>
</dbReference>
<feature type="domain" description="P-type" evidence="17">
    <location>
        <begin position="956"/>
        <end position="1000"/>
    </location>
</feature>
<evidence type="ECO:0000256" key="9">
    <source>
        <dbReference type="ARBA" id="ARBA00022989"/>
    </source>
</evidence>
<evidence type="ECO:0000256" key="6">
    <source>
        <dbReference type="ARBA" id="ARBA00022737"/>
    </source>
</evidence>
<feature type="domain" description="P-type" evidence="17">
    <location>
        <begin position="87"/>
        <end position="133"/>
    </location>
</feature>
<dbReference type="Pfam" id="PF00088">
    <property type="entry name" value="Trefoil"/>
    <property type="match status" value="2"/>
</dbReference>
<keyword evidence="11" id="KW-1015">Disulfide bond</keyword>
<evidence type="ECO:0000256" key="7">
    <source>
        <dbReference type="ARBA" id="ARBA00022801"/>
    </source>
</evidence>
<dbReference type="PROSITE" id="PS51257">
    <property type="entry name" value="PROKAR_LIPOPROTEIN"/>
    <property type="match status" value="1"/>
</dbReference>
<dbReference type="Proteomes" id="UP000545332">
    <property type="component" value="Unassembled WGS sequence"/>
</dbReference>
<dbReference type="InterPro" id="IPR013780">
    <property type="entry name" value="Glyco_hydro_b"/>
</dbReference>
<protein>
    <recommendedName>
        <fullName evidence="14">Maltase</fullName>
    </recommendedName>
</protein>
<dbReference type="InterPro" id="IPR011013">
    <property type="entry name" value="Gal_mutarotase_sf_dom"/>
</dbReference>
<dbReference type="OrthoDB" id="1334205at2759"/>
<evidence type="ECO:0000256" key="5">
    <source>
        <dbReference type="ARBA" id="ARBA00022692"/>
    </source>
</evidence>
<evidence type="ECO:0000256" key="10">
    <source>
        <dbReference type="ARBA" id="ARBA00023136"/>
    </source>
</evidence>
<dbReference type="PANTHER" id="PTHR22762">
    <property type="entry name" value="ALPHA-GLUCOSIDASE"/>
    <property type="match status" value="1"/>
</dbReference>
<dbReference type="InterPro" id="IPR017957">
    <property type="entry name" value="P_trefoil_CS"/>
</dbReference>
<comment type="similarity">
    <text evidence="3">Belongs to the glycosyl hydrolase 31 family.</text>
</comment>
<dbReference type="InterPro" id="IPR000519">
    <property type="entry name" value="P_trefoil_dom"/>
</dbReference>
<dbReference type="FunFam" id="2.60.40.1180:FF:000005">
    <property type="entry name" value="Maltase-glucoamylase, intestinal"/>
    <property type="match status" value="1"/>
</dbReference>
<comment type="subcellular location">
    <subcellularLocation>
        <location evidence="2">Endomembrane system</location>
    </subcellularLocation>
    <subcellularLocation>
        <location evidence="1">Membrane</location>
        <topology evidence="1">Single-pass membrane protein</topology>
    </subcellularLocation>
</comment>
<dbReference type="InterPro" id="IPR030458">
    <property type="entry name" value="Glyco_hydro_31_AS"/>
</dbReference>
<evidence type="ECO:0000256" key="2">
    <source>
        <dbReference type="ARBA" id="ARBA00004308"/>
    </source>
</evidence>
<evidence type="ECO:0000256" key="13">
    <source>
        <dbReference type="ARBA" id="ARBA00023295"/>
    </source>
</evidence>
<evidence type="ECO:0000313" key="18">
    <source>
        <dbReference type="EMBL" id="NWI09523.1"/>
    </source>
</evidence>
<evidence type="ECO:0000256" key="11">
    <source>
        <dbReference type="ARBA" id="ARBA00023157"/>
    </source>
</evidence>
<dbReference type="InterPro" id="IPR017853">
    <property type="entry name" value="GH"/>
</dbReference>
<dbReference type="GO" id="GO:0016324">
    <property type="term" value="C:apical plasma membrane"/>
    <property type="evidence" value="ECO:0007669"/>
    <property type="project" value="UniProtKB-SubCell"/>
</dbReference>
<dbReference type="CDD" id="cd06602">
    <property type="entry name" value="GH31_MGAM_SI_GAA"/>
    <property type="match status" value="2"/>
</dbReference>
<reference evidence="18 19" key="1">
    <citation type="submission" date="2019-09" db="EMBL/GenBank/DDBJ databases">
        <title>Bird 10,000 Genomes (B10K) Project - Family phase.</title>
        <authorList>
            <person name="Zhang G."/>
        </authorList>
    </citation>
    <scope>NUCLEOTIDE SEQUENCE [LARGE SCALE GENOMIC DNA]</scope>
    <source>
        <strain evidence="18">B10K-MSB-42743</strain>
        <tissue evidence="18">Heart</tissue>
    </source>
</reference>
<dbReference type="SUPFAM" id="SSF51011">
    <property type="entry name" value="Glycosyl hydrolase domain"/>
    <property type="match status" value="2"/>
</dbReference>
<dbReference type="CDD" id="cd00111">
    <property type="entry name" value="Trefoil"/>
    <property type="match status" value="2"/>
</dbReference>
<dbReference type="Pfam" id="PF13802">
    <property type="entry name" value="Gal_mutarotas_2"/>
    <property type="match status" value="2"/>
</dbReference>
<dbReference type="FunFam" id="3.20.20.80:FF:000016">
    <property type="entry name" value="Maltase-glucoamylase, intestinal"/>
    <property type="match status" value="2"/>
</dbReference>
<dbReference type="Pfam" id="PF01055">
    <property type="entry name" value="Glyco_hydro_31_2nd"/>
    <property type="match status" value="2"/>
</dbReference>
<dbReference type="InterPro" id="IPR048395">
    <property type="entry name" value="Glyco_hydro_31_C"/>
</dbReference>
<comment type="caution">
    <text evidence="18">The sequence shown here is derived from an EMBL/GenBank/DDBJ whole genome shotgun (WGS) entry which is preliminary data.</text>
</comment>
<evidence type="ECO:0000256" key="14">
    <source>
        <dbReference type="ARBA" id="ARBA00041343"/>
    </source>
</evidence>
<sequence length="1834" mass="207389">MGKRKFSGLEVTLIALFCLVVIVACVLIGLLATGQSGVKSARKYHQMALSSLKQPRIHPGASGMGYSYNLGILMITHEFISPEESSPQCPVIAAAERIDCIPDGTATKNLCTLRGCCWSPQSDTNVPWCYFSSNHGYRVDGSVRITPAGFQATLTRLSSPSLFGNDINTVLLTGENQTQNRFHFKITDPNAQRFEVPHEHVGSFQGSAASNLKYKVDIKHNPFGILVTRVSNGKVLFNTTIGPLQYADQYLQLSIKLPSSNIYGVGEHVHKQYRHDTNWKTWPMFTRDIGTGGDMNNLYGVQTFFLCLEDNSGASFGVFLMNSNAMEFTVQPAPAVTYRTIGGILDFYVLLGDTPEQVVQEYVKLVGMPLLPSYWSLGFHLSRWNYGSLDEVKAVVERNRAVGLPYDVQYTDIDYMEERKDFTYDKVNFRDLPNFAEYMHNGGQKYVLIFDPAISTTNLVDGSMYGSYVRGNNMKVWINESDGVTPLIGEVWPGVTVFPDFTNPVCTSWWVEECRLFYNTVPYDGIWIDMNEVSNFVAGSNKGCEQNDLNYPPFTPNILDRLMFSKTLCMDAVQNWGKQYDVHSLFGYSMTLSTHQAIQALFPGKRSFLLSRSTYIGSGKYAGHWLGDNAALWDHLRWTIPGLLEFNLFGIPFVGSDICGFFDDTTEELCRRWMQVGAFFPFARNHNAELYIPQDPAAFGADSVLVRTSKHYLTIRYTLLPYLYTLLYKAHTQGDTVVRPVLHEFYSDEETWGVDRQFLWGPGLLITAVLDPGVDVIQAYIPDAVWYEYETGTKISWRKQWIDMYLPADKMGLHLRGGYVYPFQQPATTTVDSRKNPLGLLIALDDNNNATGDFFWDDGESTGTVEGNLYIYYEFIVSDNSLQMNVINNGYTDPNNLMFEEIKILGLPLEPTLVSVILNNMVQPSLHSVTYDPSAKVAHITGLQLQLGISYRIQWNQVASVNERYDCYPGVDPTREKCEQLGCVWNVTSDEGIPPCYYSADNPYSIDQIEYSADGLAANLTLNSANISTREYEDAIQPIGTLRLEVKYHDNSLLQFKIYDYQNKRYEVPVPLNLPSTPSSTAEGRLYDVSIQTKPFGIQVRRKSTGTVIWDSQLPTFTFSDMFIQISTRLASQYIYGFGETEHTMFRRNMSWHTWGLFTRDQAPTYKLNSYGFQPFYMALEEDNSAHGVLLLNSNAMDVTFQPTPALTYRTIGGILDFYMVLGPTPELVVQEYTALIGRPVMPPYWSLGFQLCRYGYSNDSEVADLVAAMKAANIPHDVQYTDIDYMERQMDFTIGAKFAGLPALVNSIKQDGMRFIPILDPSISGNESNYLTFTRGVQKDVFIKWPNTNDIIFSKVWPFLPNVEVNETLPEQTQIQLYGAHAAFPDFLRNSTAEWWKQEIADCYNNPTNASMSLKFDGLWIDMNEPAAFMNGAIGGCRNIVLNNPPYMPHLGRRSEGLPINTPCMEGQQYLPDGTPVRHYDVHSLYGWSQARPTFEAVQSVTKERGIVIARSTYPSSGRWAGHWLGDNKATWDQLTTSIIGMMEFSLFGISYTGADICGFFYDAEYEMCLRWTQLGAFYPYARNHNQKGTRRQDPVSWNSTFQDITRHVLNIRYTLLPYFYTLMHEAHAHGSTVIRPMLHEFVEDRTTWEVYEQFLWGPALLISPVLQPSAVTVRAYFPNARWYDYHTDELSTIRGQFTTLSAPLEHINLHIRGGYILARQNPARTTFYSRQNPMGLTVALNDTQLAQGQLYWDDGVRINAYEDGAYLLTTFTANQSGLEISVEHRGYADPNNLVFGDIKVLGLGTAVQQVTVLQNGEVVTSGHNVIYDGAKQ</sequence>
<evidence type="ECO:0000256" key="12">
    <source>
        <dbReference type="ARBA" id="ARBA00023180"/>
    </source>
</evidence>
<organism evidence="18 19">
    <name type="scientific">Crypturellus soui</name>
    <dbReference type="NCBI Taxonomy" id="458187"/>
    <lineage>
        <taxon>Eukaryota</taxon>
        <taxon>Metazoa</taxon>
        <taxon>Chordata</taxon>
        <taxon>Craniata</taxon>
        <taxon>Vertebrata</taxon>
        <taxon>Euteleostomi</taxon>
        <taxon>Archelosauria</taxon>
        <taxon>Archosauria</taxon>
        <taxon>Dinosauria</taxon>
        <taxon>Saurischia</taxon>
        <taxon>Theropoda</taxon>
        <taxon>Coelurosauria</taxon>
        <taxon>Aves</taxon>
        <taxon>Palaeognathae</taxon>
        <taxon>Tinamiformes</taxon>
        <taxon>Tinamidae</taxon>
        <taxon>Crypturellus</taxon>
    </lineage>
</organism>
<dbReference type="GO" id="GO:0005975">
    <property type="term" value="P:carbohydrate metabolic process"/>
    <property type="evidence" value="ECO:0007669"/>
    <property type="project" value="InterPro"/>
</dbReference>
<dbReference type="SMART" id="SM00018">
    <property type="entry name" value="PD"/>
    <property type="match status" value="2"/>
</dbReference>
<dbReference type="GO" id="GO:0005737">
    <property type="term" value="C:cytoplasm"/>
    <property type="evidence" value="ECO:0007669"/>
    <property type="project" value="UniProtKB-ARBA"/>
</dbReference>
<dbReference type="GO" id="GO:0004558">
    <property type="term" value="F:alpha-1,4-glucosidase activity"/>
    <property type="evidence" value="ECO:0007669"/>
    <property type="project" value="TreeGrafter"/>
</dbReference>
<keyword evidence="8" id="KW-0735">Signal-anchor</keyword>
<dbReference type="GO" id="GO:0012505">
    <property type="term" value="C:endomembrane system"/>
    <property type="evidence" value="ECO:0007669"/>
    <property type="project" value="UniProtKB-ARBA"/>
</dbReference>
<keyword evidence="19" id="KW-1185">Reference proteome</keyword>
<evidence type="ECO:0000256" key="8">
    <source>
        <dbReference type="ARBA" id="ARBA00022968"/>
    </source>
</evidence>
<dbReference type="PROSITE" id="PS00025">
    <property type="entry name" value="P_TREFOIL_1"/>
    <property type="match status" value="1"/>
</dbReference>
<dbReference type="GO" id="GO:0030246">
    <property type="term" value="F:carbohydrate binding"/>
    <property type="evidence" value="ECO:0007669"/>
    <property type="project" value="InterPro"/>
</dbReference>
<dbReference type="PROSITE" id="PS51448">
    <property type="entry name" value="P_TREFOIL_2"/>
    <property type="match status" value="2"/>
</dbReference>
<dbReference type="FunFam" id="2.60.40.1760:FF:000001">
    <property type="entry name" value="Maltase-glucoamylase, intestinal"/>
    <property type="match status" value="2"/>
</dbReference>
<keyword evidence="12" id="KW-0325">Glycoprotein</keyword>
<dbReference type="Gene3D" id="2.60.40.1180">
    <property type="entry name" value="Golgi alpha-mannosidase II"/>
    <property type="match status" value="4"/>
</dbReference>
<dbReference type="EMBL" id="VWPX01002909">
    <property type="protein sequence ID" value="NWI09523.1"/>
    <property type="molecule type" value="Genomic_DNA"/>
</dbReference>
<keyword evidence="10 16" id="KW-0472">Membrane</keyword>
<dbReference type="FunFam" id="2.60.40.1180:FF:000001">
    <property type="entry name" value="Maltase-glucoamylase, intestinal"/>
    <property type="match status" value="2"/>
</dbReference>
<keyword evidence="9 16" id="KW-1133">Transmembrane helix</keyword>
<name>A0A7K4JZN0_9AVES</name>
<evidence type="ECO:0000256" key="3">
    <source>
        <dbReference type="ARBA" id="ARBA00007806"/>
    </source>
</evidence>
<dbReference type="Gene3D" id="4.10.110.10">
    <property type="entry name" value="Spasmolytic Protein, domain 1"/>
    <property type="match status" value="2"/>
</dbReference>
<comment type="caution">
    <text evidence="15">Lacks conserved residue(s) required for the propagation of feature annotation.</text>
</comment>
<keyword evidence="7" id="KW-0378">Hydrolase</keyword>
<keyword evidence="4" id="KW-0765">Sulfation</keyword>
<dbReference type="SUPFAM" id="SSF51445">
    <property type="entry name" value="(Trans)glycosidases"/>
    <property type="match status" value="2"/>
</dbReference>
<keyword evidence="6" id="KW-0677">Repeat</keyword>
<evidence type="ECO:0000256" key="16">
    <source>
        <dbReference type="SAM" id="Phobius"/>
    </source>
</evidence>
<dbReference type="InterPro" id="IPR025887">
    <property type="entry name" value="Glyco_hydro_31_N_dom"/>
</dbReference>
<feature type="transmembrane region" description="Helical" evidence="16">
    <location>
        <begin position="12"/>
        <end position="32"/>
    </location>
</feature>